<dbReference type="Proteomes" id="UP001152759">
    <property type="component" value="Chromosome 1"/>
</dbReference>
<evidence type="ECO:0000313" key="2">
    <source>
        <dbReference type="Proteomes" id="UP001152759"/>
    </source>
</evidence>
<dbReference type="EMBL" id="OU963862">
    <property type="protein sequence ID" value="CAH0382339.1"/>
    <property type="molecule type" value="Genomic_DNA"/>
</dbReference>
<gene>
    <name evidence="1" type="ORF">BEMITA_LOCUS1891</name>
</gene>
<proteinExistence type="predicted"/>
<dbReference type="AlphaFoldDB" id="A0A9P0A1U3"/>
<reference evidence="1" key="1">
    <citation type="submission" date="2021-12" db="EMBL/GenBank/DDBJ databases">
        <authorList>
            <person name="King R."/>
        </authorList>
    </citation>
    <scope>NUCLEOTIDE SEQUENCE</scope>
</reference>
<organism evidence="1 2">
    <name type="scientific">Bemisia tabaci</name>
    <name type="common">Sweetpotato whitefly</name>
    <name type="synonym">Aleurodes tabaci</name>
    <dbReference type="NCBI Taxonomy" id="7038"/>
    <lineage>
        <taxon>Eukaryota</taxon>
        <taxon>Metazoa</taxon>
        <taxon>Ecdysozoa</taxon>
        <taxon>Arthropoda</taxon>
        <taxon>Hexapoda</taxon>
        <taxon>Insecta</taxon>
        <taxon>Pterygota</taxon>
        <taxon>Neoptera</taxon>
        <taxon>Paraneoptera</taxon>
        <taxon>Hemiptera</taxon>
        <taxon>Sternorrhyncha</taxon>
        <taxon>Aleyrodoidea</taxon>
        <taxon>Aleyrodidae</taxon>
        <taxon>Aleyrodinae</taxon>
        <taxon>Bemisia</taxon>
    </lineage>
</organism>
<keyword evidence="2" id="KW-1185">Reference proteome</keyword>
<name>A0A9P0A1U3_BEMTA</name>
<evidence type="ECO:0000313" key="1">
    <source>
        <dbReference type="EMBL" id="CAH0382339.1"/>
    </source>
</evidence>
<sequence>MSTRSFTLTGKESILSHRYFPPIELNENRNYSIGLTHFVVYNSVPNIEERNNLFHFGEETIVIPTGSYEIEDIENYLKQKLRNEISLKANHNTLRCEIQGSKEIDFTKPGSIGRLLGFGHEKLAANILHSSTQPVDIVKLNVIIIDCNIVSGAYINERESHAIYQFAPVTSPGFKIIEIPHNILYLPVKRKQIDNISLSITDQDGRLLNFRGETITVGLHLKEDGI</sequence>
<protein>
    <submittedName>
        <fullName evidence="1">Uncharacterized protein</fullName>
    </submittedName>
</protein>
<accession>A0A9P0A1U3</accession>